<reference evidence="2 3" key="1">
    <citation type="submission" date="2020-09" db="EMBL/GenBank/DDBJ databases">
        <title>Photobacterium sp. CAU 1568 isolated from sand of Sido Beach.</title>
        <authorList>
            <person name="Kim W."/>
        </authorList>
    </citation>
    <scope>NUCLEOTIDE SEQUENCE [LARGE SCALE GENOMIC DNA]</scope>
    <source>
        <strain evidence="2 3">CAU 1568</strain>
    </source>
</reference>
<dbReference type="PROSITE" id="PS51257">
    <property type="entry name" value="PROKAR_LIPOPROTEIN"/>
    <property type="match status" value="1"/>
</dbReference>
<protein>
    <submittedName>
        <fullName evidence="2">Carotenoid 1,2-hydratase</fullName>
    </submittedName>
</protein>
<proteinExistence type="predicted"/>
<dbReference type="EMBL" id="JACYTP010000009">
    <property type="protein sequence ID" value="MBD8513937.1"/>
    <property type="molecule type" value="Genomic_DNA"/>
</dbReference>
<feature type="domain" description="AttH" evidence="1">
    <location>
        <begin position="69"/>
        <end position="262"/>
    </location>
</feature>
<comment type="caution">
    <text evidence="2">The sequence shown here is derived from an EMBL/GenBank/DDBJ whole genome shotgun (WGS) entry which is preliminary data.</text>
</comment>
<evidence type="ECO:0000313" key="2">
    <source>
        <dbReference type="EMBL" id="MBD8513937.1"/>
    </source>
</evidence>
<dbReference type="SUPFAM" id="SSF159245">
    <property type="entry name" value="AttH-like"/>
    <property type="match status" value="1"/>
</dbReference>
<dbReference type="RefSeq" id="WP_192016605.1">
    <property type="nucleotide sequence ID" value="NZ_JACYTP010000009.1"/>
</dbReference>
<gene>
    <name evidence="2" type="ORF">IFO68_14735</name>
</gene>
<dbReference type="InterPro" id="IPR023374">
    <property type="entry name" value="AttH-like_dom_sf"/>
</dbReference>
<name>A0ABR9BQS1_9GAMM</name>
<dbReference type="Pfam" id="PF07143">
    <property type="entry name" value="CrtC"/>
    <property type="match status" value="1"/>
</dbReference>
<dbReference type="PANTHER" id="PTHR38591:SF1">
    <property type="entry name" value="BLL1000 PROTEIN"/>
    <property type="match status" value="1"/>
</dbReference>
<dbReference type="Gene3D" id="2.40.370.10">
    <property type="entry name" value="AttH-like domain"/>
    <property type="match status" value="2"/>
</dbReference>
<dbReference type="Pfam" id="PF17186">
    <property type="entry name" value="Lipocalin_9"/>
    <property type="match status" value="1"/>
</dbReference>
<evidence type="ECO:0000313" key="3">
    <source>
        <dbReference type="Proteomes" id="UP000649768"/>
    </source>
</evidence>
<sequence length="387" mass="43252">MLLADARFKPLVFVLCLLSGVSGCEPTSVPENRAADILSQQSQAGFEQVLPGQPLVFPRDHLSHPGFRTEWWYLTANLETAKGQWIAVQWTLFRIATQPLSGSEGATGWQDTQRFMAHAVLTTEKKRWQAERFARGGIGQAGVEGEPYRLWLDNWRWQGLESSPFPATLTFSDSHSDAHTDAHTNSDTSMSDSSMAATLNIRSYGNLVRQGEAGYSQKDPKDPRLASYYYSMPFLLLDGVVTLDGETIAVKGEGWFDREWSSQAMSEHQTGWDWFSLHLDDGRALMLYQLRSTQHVPFAFGSLSWPDGRSIALSSDEASLTPIATSTLSGREIPTRWHLQVPAQQIDLDVQAQREDQLLPFLFPYWEGPVTASGSHNGQGFMELTGY</sequence>
<dbReference type="InterPro" id="IPR010791">
    <property type="entry name" value="AttH_dom"/>
</dbReference>
<accession>A0ABR9BQS1</accession>
<dbReference type="PANTHER" id="PTHR38591">
    <property type="entry name" value="HYDROLASE"/>
    <property type="match status" value="1"/>
</dbReference>
<evidence type="ECO:0000259" key="1">
    <source>
        <dbReference type="Pfam" id="PF07143"/>
    </source>
</evidence>
<dbReference type="Proteomes" id="UP000649768">
    <property type="component" value="Unassembled WGS sequence"/>
</dbReference>
<organism evidence="2 3">
    <name type="scientific">Photobacterium arenosum</name>
    <dbReference type="NCBI Taxonomy" id="2774143"/>
    <lineage>
        <taxon>Bacteria</taxon>
        <taxon>Pseudomonadati</taxon>
        <taxon>Pseudomonadota</taxon>
        <taxon>Gammaproteobacteria</taxon>
        <taxon>Vibrionales</taxon>
        <taxon>Vibrionaceae</taxon>
        <taxon>Photobacterium</taxon>
    </lineage>
</organism>
<keyword evidence="3" id="KW-1185">Reference proteome</keyword>